<evidence type="ECO:0000313" key="2">
    <source>
        <dbReference type="Proteomes" id="UP000002173"/>
    </source>
</evidence>
<dbReference type="InParanoid" id="A7AU44"/>
<dbReference type="EMBL" id="AAXT01000003">
    <property type="protein sequence ID" value="EDO06455.1"/>
    <property type="molecule type" value="Genomic_DNA"/>
</dbReference>
<organism evidence="1 2">
    <name type="scientific">Babesia bovis</name>
    <dbReference type="NCBI Taxonomy" id="5865"/>
    <lineage>
        <taxon>Eukaryota</taxon>
        <taxon>Sar</taxon>
        <taxon>Alveolata</taxon>
        <taxon>Apicomplexa</taxon>
        <taxon>Aconoidasida</taxon>
        <taxon>Piroplasmida</taxon>
        <taxon>Babesiidae</taxon>
        <taxon>Babesia</taxon>
    </lineage>
</organism>
<dbReference type="eggNOG" id="ENOG502TNB4">
    <property type="taxonomic scope" value="Eukaryota"/>
</dbReference>
<keyword evidence="2" id="KW-1185">Reference proteome</keyword>
<sequence>MLIAADGIRDIEFADDTSTLTGYGIPLPPQLLNIPVTNNRMGIYNLIKHVLVSYEEALVDAVASCNDEKFEKRKTMFTKLIAAVTVRWYTTYRWKTYDRVLAGPRNVSTPDQLALKRRKNSENLHVYQVLWEEHCYTMKRLVQARSLLIPIRLLEEWNEAVDIYEAFKSGDGVQDDCEMADVMERLNEIMHVNSEPAEERPPATDCQDLAGILKDAHELISASDNANNEDSIEHLKKQNINEFQSMVSTGVKWLTQVQVNIGIKQFEELLDELSIHLNNLVGCLNVKYIYLQSQFSRLLSRKLFVKRPLSEYVDKLKVKKCDMKFTMCRICPRTPP</sequence>
<dbReference type="Proteomes" id="UP000002173">
    <property type="component" value="Chromosome 2"/>
</dbReference>
<name>A7AU44_BABBO</name>
<dbReference type="VEuPathDB" id="PiroplasmaDB:BBOV_II005010"/>
<proteinExistence type="predicted"/>
<protein>
    <submittedName>
        <fullName evidence="1">Uncharacterized protein</fullName>
    </submittedName>
</protein>
<gene>
    <name evidence="1" type="ORF">BBOV_II005010</name>
</gene>
<dbReference type="AlphaFoldDB" id="A7AU44"/>
<dbReference type="OMA" id="NEATCIT"/>
<accession>A7AU44</accession>
<reference evidence="1 2" key="1">
    <citation type="journal article" date="2007" name="PLoS Pathog.">
        <title>Genome sequence of Babesia bovis and comparative analysis of apicomplexan hemoprotozoa.</title>
        <authorList>
            <person name="Brayton K.A."/>
            <person name="Lau A.O.T."/>
            <person name="Herndon D.R."/>
            <person name="Hannick L."/>
            <person name="Kappmeyer L.S."/>
            <person name="Berens S.J."/>
            <person name="Bidwell S.L."/>
            <person name="Brown W.C."/>
            <person name="Crabtree J."/>
            <person name="Fadrosh D."/>
            <person name="Feldblum T."/>
            <person name="Forberger H.A."/>
            <person name="Haas B.J."/>
            <person name="Howell J.M."/>
            <person name="Khouri H."/>
            <person name="Koo H."/>
            <person name="Mann D.J."/>
            <person name="Norimine J."/>
            <person name="Paulsen I.T."/>
            <person name="Radune D."/>
            <person name="Ren Q."/>
            <person name="Smith R.K. Jr."/>
            <person name="Suarez C.E."/>
            <person name="White O."/>
            <person name="Wortman J.R."/>
            <person name="Knowles D.P. Jr."/>
            <person name="McElwain T.F."/>
            <person name="Nene V.M."/>
        </authorList>
    </citation>
    <scope>NUCLEOTIDE SEQUENCE [LARGE SCALE GENOMIC DNA]</scope>
    <source>
        <strain evidence="1">T2Bo</strain>
    </source>
</reference>
<evidence type="ECO:0000313" key="1">
    <source>
        <dbReference type="EMBL" id="EDO06455.1"/>
    </source>
</evidence>
<comment type="caution">
    <text evidence="1">The sequence shown here is derived from an EMBL/GenBank/DDBJ whole genome shotgun (WGS) entry which is preliminary data.</text>
</comment>